<dbReference type="STRING" id="570277.EZMO1_3424"/>
<dbReference type="KEGG" id="emp:EZMO1_3424"/>
<dbReference type="Proteomes" id="UP000071065">
    <property type="component" value="Chromosome"/>
</dbReference>
<feature type="chain" id="PRO_5007493125" description="Lipoprotein" evidence="1">
    <location>
        <begin position="25"/>
        <end position="163"/>
    </location>
</feature>
<sequence length="163" mass="18150">MKMVQYLAIALCSLSVIMIQSSPAADTPAQPTNTLEGCYARSDIIEDLVSGESDLKTSFISISKGQGTYFIKGFLWGANWHICEISREDGEALPVSLEQGMLIYNENYPQEDLNCRLEVEFKAAGIELRDKNNQCMNRAFACGVRTSIDGTKLPRVQNKDRCK</sequence>
<dbReference type="PATRIC" id="fig|570277.3.peg.3683"/>
<protein>
    <recommendedName>
        <fullName evidence="4">Lipoprotein</fullName>
    </recommendedName>
</protein>
<evidence type="ECO:0000313" key="2">
    <source>
        <dbReference type="EMBL" id="AMO57415.1"/>
    </source>
</evidence>
<proteinExistence type="predicted"/>
<organism evidence="2 3">
    <name type="scientific">Endozoicomonas montiporae CL-33</name>
    <dbReference type="NCBI Taxonomy" id="570277"/>
    <lineage>
        <taxon>Bacteria</taxon>
        <taxon>Pseudomonadati</taxon>
        <taxon>Pseudomonadota</taxon>
        <taxon>Gammaproteobacteria</taxon>
        <taxon>Oceanospirillales</taxon>
        <taxon>Endozoicomonadaceae</taxon>
        <taxon>Endozoicomonas</taxon>
    </lineage>
</organism>
<reference evidence="2 3" key="1">
    <citation type="journal article" date="2016" name="Front. Microbiol.">
        <title>Genomic Insight into the Host-Endosymbiont Relationship of Endozoicomonas montiporae CL-33(T) with its Coral Host.</title>
        <authorList>
            <person name="Ding J.-Y."/>
            <person name="Shiu J.-H."/>
            <person name="Chen W.-M."/>
            <person name="Chiang Y.-R."/>
            <person name="Tang S.-L."/>
        </authorList>
    </citation>
    <scope>NUCLEOTIDE SEQUENCE [LARGE SCALE GENOMIC DNA]</scope>
    <source>
        <strain evidence="2 3">CL-33</strain>
    </source>
</reference>
<evidence type="ECO:0008006" key="4">
    <source>
        <dbReference type="Google" id="ProtNLM"/>
    </source>
</evidence>
<name>A0A142BF89_9GAMM</name>
<evidence type="ECO:0000256" key="1">
    <source>
        <dbReference type="SAM" id="SignalP"/>
    </source>
</evidence>
<gene>
    <name evidence="2" type="ORF">EZMO1_3424</name>
</gene>
<feature type="signal peptide" evidence="1">
    <location>
        <begin position="1"/>
        <end position="24"/>
    </location>
</feature>
<dbReference type="EMBL" id="CP013251">
    <property type="protein sequence ID" value="AMO57415.1"/>
    <property type="molecule type" value="Genomic_DNA"/>
</dbReference>
<dbReference type="AlphaFoldDB" id="A0A142BF89"/>
<evidence type="ECO:0000313" key="3">
    <source>
        <dbReference type="Proteomes" id="UP000071065"/>
    </source>
</evidence>
<keyword evidence="1" id="KW-0732">Signal</keyword>
<accession>A0A142BF89</accession>